<reference evidence="1 2" key="1">
    <citation type="submission" date="2019-03" db="EMBL/GenBank/DDBJ databases">
        <title>Genome Sequencing and Assembly of Various Microbes Isolated from Partially Reclaimed Soil and Acid Mine Drainage (AMD) Site.</title>
        <authorList>
            <person name="Steinbock B."/>
            <person name="Bechtold R."/>
            <person name="Sevigny J.L."/>
            <person name="Thomas D."/>
            <person name="Cuthill L.R."/>
            <person name="Aveiro Johannsen E.J."/>
            <person name="Thomas K."/>
            <person name="Ghosh A."/>
        </authorList>
    </citation>
    <scope>NUCLEOTIDE SEQUENCE [LARGE SCALE GENOMIC DNA]</scope>
    <source>
        <strain evidence="1 2">S-A3</strain>
    </source>
</reference>
<comment type="caution">
    <text evidence="1">The sequence shown here is derived from an EMBL/GenBank/DDBJ whole genome shotgun (WGS) entry which is preliminary data.</text>
</comment>
<evidence type="ECO:0000313" key="1">
    <source>
        <dbReference type="EMBL" id="TDL43045.1"/>
    </source>
</evidence>
<organism evidence="1 2">
    <name type="scientific">Kocuria rosea</name>
    <name type="common">Deinococcus erythromyxa</name>
    <name type="synonym">Micrococcus rubens</name>
    <dbReference type="NCBI Taxonomy" id="1275"/>
    <lineage>
        <taxon>Bacteria</taxon>
        <taxon>Bacillati</taxon>
        <taxon>Actinomycetota</taxon>
        <taxon>Actinomycetes</taxon>
        <taxon>Micrococcales</taxon>
        <taxon>Micrococcaceae</taxon>
        <taxon>Kocuria</taxon>
    </lineage>
</organism>
<dbReference type="RefSeq" id="WP_133410306.1">
    <property type="nucleotide sequence ID" value="NZ_SMZT01000003.1"/>
</dbReference>
<dbReference type="Proteomes" id="UP000295163">
    <property type="component" value="Unassembled WGS sequence"/>
</dbReference>
<name>A0A4R5YE39_KOCRO</name>
<protein>
    <submittedName>
        <fullName evidence="1">Uncharacterized protein</fullName>
    </submittedName>
</protein>
<dbReference type="EMBL" id="SMZT01000003">
    <property type="protein sequence ID" value="TDL43045.1"/>
    <property type="molecule type" value="Genomic_DNA"/>
</dbReference>
<dbReference type="GeneID" id="64347648"/>
<dbReference type="AlphaFoldDB" id="A0A4R5YE39"/>
<gene>
    <name evidence="1" type="ORF">E2R59_09495</name>
</gene>
<proteinExistence type="predicted"/>
<accession>A0A4R5YE39</accession>
<evidence type="ECO:0000313" key="2">
    <source>
        <dbReference type="Proteomes" id="UP000295163"/>
    </source>
</evidence>
<sequence length="283" mass="31912">MQQLFDLAFTRIERAKPKRAEFGEAWAEYISRHPWEIELDALGPCQFEIRVVVTEPAPLVLSMVFSEWLAALRAALDNGLYAWVAAVTGQNPPPKAESLQYPICETAADFKHQSNRLKTLPVAILDRLEKAQPYQSPYGPKSNLFYWLNELTRTDRHRTPHVGLGRIAEHKVRIGIPTGATAVFDTTVRPYNFIDKDVVVGRFTTRRPFAPSQITCDLTGVGIDPEIRGWADFDMNGTKPALEKRMIMTEIFTRNSLENMALFSGATPLDGFRTFDPANAEET</sequence>